<gene>
    <name evidence="6" type="ORF">AU467_23270</name>
</gene>
<dbReference type="EMBL" id="LPWA01000110">
    <property type="protein sequence ID" value="KUM25935.1"/>
    <property type="molecule type" value="Genomic_DNA"/>
</dbReference>
<accession>A0A101KS48</accession>
<dbReference type="PANTHER" id="PTHR30011:SF16">
    <property type="entry name" value="C2H2 FINGER DOMAIN TRANSCRIPTION FACTOR (EUROFUNG)-RELATED"/>
    <property type="match status" value="1"/>
</dbReference>
<keyword evidence="2" id="KW-0288">FMN</keyword>
<name>A0A101KS48_RHILI</name>
<evidence type="ECO:0000256" key="1">
    <source>
        <dbReference type="ARBA" id="ARBA00022630"/>
    </source>
</evidence>
<dbReference type="SUPFAM" id="SSF51679">
    <property type="entry name" value="Bacterial luciferase-like"/>
    <property type="match status" value="1"/>
</dbReference>
<dbReference type="OrthoDB" id="9779442at2"/>
<evidence type="ECO:0000313" key="6">
    <source>
        <dbReference type="EMBL" id="KUM25935.1"/>
    </source>
</evidence>
<dbReference type="Pfam" id="PF00296">
    <property type="entry name" value="Bac_luciferase"/>
    <property type="match status" value="1"/>
</dbReference>
<keyword evidence="3" id="KW-0560">Oxidoreductase</keyword>
<evidence type="ECO:0000256" key="3">
    <source>
        <dbReference type="ARBA" id="ARBA00023002"/>
    </source>
</evidence>
<dbReference type="InterPro" id="IPR011251">
    <property type="entry name" value="Luciferase-like_dom"/>
</dbReference>
<keyword evidence="1" id="KW-0285">Flavoprotein</keyword>
<evidence type="ECO:0000313" key="7">
    <source>
        <dbReference type="Proteomes" id="UP000053176"/>
    </source>
</evidence>
<dbReference type="InterPro" id="IPR036661">
    <property type="entry name" value="Luciferase-like_sf"/>
</dbReference>
<comment type="caution">
    <text evidence="6">The sequence shown here is derived from an EMBL/GenBank/DDBJ whole genome shotgun (WGS) entry which is preliminary data.</text>
</comment>
<dbReference type="AlphaFoldDB" id="A0A101KS48"/>
<evidence type="ECO:0000259" key="5">
    <source>
        <dbReference type="Pfam" id="PF00296"/>
    </source>
</evidence>
<dbReference type="Gene3D" id="3.20.20.30">
    <property type="entry name" value="Luciferase-like domain"/>
    <property type="match status" value="1"/>
</dbReference>
<evidence type="ECO:0000256" key="2">
    <source>
        <dbReference type="ARBA" id="ARBA00022643"/>
    </source>
</evidence>
<organism evidence="6 7">
    <name type="scientific">Rhizobium loti</name>
    <name type="common">Mesorhizobium loti</name>
    <dbReference type="NCBI Taxonomy" id="381"/>
    <lineage>
        <taxon>Bacteria</taxon>
        <taxon>Pseudomonadati</taxon>
        <taxon>Pseudomonadota</taxon>
        <taxon>Alphaproteobacteria</taxon>
        <taxon>Hyphomicrobiales</taxon>
        <taxon>Phyllobacteriaceae</taxon>
        <taxon>Mesorhizobium</taxon>
    </lineage>
</organism>
<keyword evidence="4 6" id="KW-0503">Monooxygenase</keyword>
<reference evidence="6 7" key="1">
    <citation type="submission" date="2015-12" db="EMBL/GenBank/DDBJ databases">
        <title>Draft genome sequence of Mesorhizobium sp. UFLA 01-765, a multitolerant efficient symbiont and plant-growth promoting strain isolated from Zn-mining soil using Leucaena leucocephala as a trap plant.</title>
        <authorList>
            <person name="Rangel W.M."/>
            <person name="Thijs S."/>
            <person name="Longatti S.M."/>
            <person name="Moreira F.M."/>
            <person name="Weyens N."/>
            <person name="Vangronsveld J."/>
            <person name="Van Hamme J.D."/>
            <person name="Bottos E.M."/>
            <person name="Rineau F."/>
        </authorList>
    </citation>
    <scope>NUCLEOTIDE SEQUENCE [LARGE SCALE GENOMIC DNA]</scope>
    <source>
        <strain evidence="6 7">UFLA 01-765</strain>
    </source>
</reference>
<dbReference type="Proteomes" id="UP000053176">
    <property type="component" value="Unassembled WGS sequence"/>
</dbReference>
<proteinExistence type="predicted"/>
<dbReference type="PANTHER" id="PTHR30011">
    <property type="entry name" value="ALKANESULFONATE MONOOXYGENASE-RELATED"/>
    <property type="match status" value="1"/>
</dbReference>
<feature type="domain" description="Luciferase-like" evidence="5">
    <location>
        <begin position="14"/>
        <end position="248"/>
    </location>
</feature>
<protein>
    <submittedName>
        <fullName evidence="6">Nitrilotriacetate monooxygenase</fullName>
    </submittedName>
</protein>
<sequence length="322" mass="35043">MHLAISLNIAATNGQDVLGFGQISAFVRSAEAAGVDIVIISDSLASGEPSTSPFEATTLIAALATVTDRIGLVASASTLAHQPYNLARRFASLDIISHGRIGWNATMTQNPRDAANFSRPEGLSNDDFRRRAREFINIVRLLWSGWEHDALLFDKASGRFHDPDKMHLANFTGEFFSVRGPLNVARSPQDRPLLVMSGLAETELDFASRRADFVLLDNSEPPGARAARDEIKRRAHEAGRDPMTIKVLTVADARPERYGGSLEDLCLSSGCDGIVLAVESRAAALEDFVERLLPELKRHGFAETQPGKTLRDRLGLGEDGKP</sequence>
<dbReference type="InterPro" id="IPR051260">
    <property type="entry name" value="Diverse_substr_monoxygenases"/>
</dbReference>
<dbReference type="GO" id="GO:0004497">
    <property type="term" value="F:monooxygenase activity"/>
    <property type="evidence" value="ECO:0007669"/>
    <property type="project" value="UniProtKB-KW"/>
</dbReference>
<evidence type="ECO:0000256" key="4">
    <source>
        <dbReference type="ARBA" id="ARBA00023033"/>
    </source>
</evidence>
<dbReference type="GO" id="GO:0016705">
    <property type="term" value="F:oxidoreductase activity, acting on paired donors, with incorporation or reduction of molecular oxygen"/>
    <property type="evidence" value="ECO:0007669"/>
    <property type="project" value="InterPro"/>
</dbReference>